<dbReference type="InterPro" id="IPR029063">
    <property type="entry name" value="SAM-dependent_MTases_sf"/>
</dbReference>
<reference evidence="3 4" key="1">
    <citation type="submission" date="2018-03" db="EMBL/GenBank/DDBJ databases">
        <title>Aquarubrobacter algicola gen. nov., sp. nov., a novel actinobacterium isolated from shallow eutrophic lake during the end of cyanobacterial harmful algal blooms.</title>
        <authorList>
            <person name="Chun S.J."/>
        </authorList>
    </citation>
    <scope>NUCLEOTIDE SEQUENCE [LARGE SCALE GENOMIC DNA]</scope>
    <source>
        <strain evidence="3 4">Seoho-28</strain>
    </source>
</reference>
<dbReference type="PANTHER" id="PTHR43648">
    <property type="entry name" value="ELECTRON TRANSFER FLAVOPROTEIN BETA SUBUNIT LYSINE METHYLTRANSFERASE"/>
    <property type="match status" value="1"/>
</dbReference>
<evidence type="ECO:0000256" key="2">
    <source>
        <dbReference type="ARBA" id="ARBA00022679"/>
    </source>
</evidence>
<comment type="caution">
    <text evidence="3">The sequence shown here is derived from an EMBL/GenBank/DDBJ whole genome shotgun (WGS) entry which is preliminary data.</text>
</comment>
<dbReference type="SUPFAM" id="SSF53335">
    <property type="entry name" value="S-adenosyl-L-methionine-dependent methyltransferases"/>
    <property type="match status" value="1"/>
</dbReference>
<keyword evidence="2" id="KW-0808">Transferase</keyword>
<dbReference type="PANTHER" id="PTHR43648:SF1">
    <property type="entry name" value="ELECTRON TRANSFER FLAVOPROTEIN BETA SUBUNIT LYSINE METHYLTRANSFERASE"/>
    <property type="match status" value="1"/>
</dbReference>
<sequence>MIRLAVRVRRADAELALADLLTFAPSGVEETDISADVVEFAIYGAPGEIPELPDLEAAAGGALVEIRTTEVADDWSERWRAFHQPILVGGRLHVRPPWCPPHAAAPGEPPVRELVIDPGQAFGTGAHDTTRLCLELLLGLADDPMVERGAVVDVGCGSGVLAIAAVALGWGPAVGVDHDPASVQATRENAAVNGVAVAAQRHDLVYDGPSPHAPLVLANLLRPLLLRVAQEGFAQDRVPDRLIASGLLRAEADEVADAFAQRLGLVEADRREGGEWAALLLQRA</sequence>
<keyword evidence="4" id="KW-1185">Reference proteome</keyword>
<evidence type="ECO:0008006" key="5">
    <source>
        <dbReference type="Google" id="ProtNLM"/>
    </source>
</evidence>
<dbReference type="GO" id="GO:0032259">
    <property type="term" value="P:methylation"/>
    <property type="evidence" value="ECO:0007669"/>
    <property type="project" value="UniProtKB-KW"/>
</dbReference>
<accession>A0A2T4UEN6</accession>
<dbReference type="InterPro" id="IPR050078">
    <property type="entry name" value="Ribosomal_L11_MeTrfase_PrmA"/>
</dbReference>
<dbReference type="RefSeq" id="WP_107569969.1">
    <property type="nucleotide sequence ID" value="NZ_PYYB01000002.1"/>
</dbReference>
<evidence type="ECO:0000256" key="1">
    <source>
        <dbReference type="ARBA" id="ARBA00022603"/>
    </source>
</evidence>
<organism evidence="3 4">
    <name type="scientific">Paraconexibacter algicola</name>
    <dbReference type="NCBI Taxonomy" id="2133960"/>
    <lineage>
        <taxon>Bacteria</taxon>
        <taxon>Bacillati</taxon>
        <taxon>Actinomycetota</taxon>
        <taxon>Thermoleophilia</taxon>
        <taxon>Solirubrobacterales</taxon>
        <taxon>Paraconexibacteraceae</taxon>
        <taxon>Paraconexibacter</taxon>
    </lineage>
</organism>
<dbReference type="OrthoDB" id="21342at2"/>
<protein>
    <recommendedName>
        <fullName evidence="5">Ribosomal protein L11 methyltransferase</fullName>
    </recommendedName>
</protein>
<evidence type="ECO:0000313" key="3">
    <source>
        <dbReference type="EMBL" id="PTL56250.1"/>
    </source>
</evidence>
<dbReference type="GO" id="GO:0008276">
    <property type="term" value="F:protein methyltransferase activity"/>
    <property type="evidence" value="ECO:0007669"/>
    <property type="project" value="TreeGrafter"/>
</dbReference>
<dbReference type="Pfam" id="PF06325">
    <property type="entry name" value="PrmA"/>
    <property type="match status" value="1"/>
</dbReference>
<name>A0A2T4UEN6_9ACTN</name>
<dbReference type="AlphaFoldDB" id="A0A2T4UEN6"/>
<dbReference type="Gene3D" id="3.40.50.150">
    <property type="entry name" value="Vaccinia Virus protein VP39"/>
    <property type="match status" value="1"/>
</dbReference>
<dbReference type="Proteomes" id="UP000240739">
    <property type="component" value="Unassembled WGS sequence"/>
</dbReference>
<keyword evidence="1" id="KW-0489">Methyltransferase</keyword>
<proteinExistence type="predicted"/>
<dbReference type="EMBL" id="PYYB01000002">
    <property type="protein sequence ID" value="PTL56250.1"/>
    <property type="molecule type" value="Genomic_DNA"/>
</dbReference>
<evidence type="ECO:0000313" key="4">
    <source>
        <dbReference type="Proteomes" id="UP000240739"/>
    </source>
</evidence>
<gene>
    <name evidence="3" type="ORF">C7Y72_14815</name>
</gene>